<keyword evidence="4" id="KW-0614">Plasmid</keyword>
<name>A0ABZ1E6R8_9RHOB</name>
<accession>A0ABZ1E6R8</accession>
<gene>
    <name evidence="4" type="ORF">RPE78_17135</name>
</gene>
<evidence type="ECO:0000259" key="3">
    <source>
        <dbReference type="Pfam" id="PF13305"/>
    </source>
</evidence>
<dbReference type="InterPro" id="IPR036271">
    <property type="entry name" value="Tet_transcr_reg_TetR-rel_C_sf"/>
</dbReference>
<feature type="domain" description="HTH-type transcriptional regulator MT1864/Rv1816-like C-terminal" evidence="3">
    <location>
        <begin position="86"/>
        <end position="188"/>
    </location>
</feature>
<dbReference type="Gene3D" id="1.10.357.10">
    <property type="entry name" value="Tetracycline Repressor, domain 2"/>
    <property type="match status" value="1"/>
</dbReference>
<keyword evidence="2" id="KW-0804">Transcription</keyword>
<dbReference type="Proteomes" id="UP001623290">
    <property type="component" value="Plasmid unnamed2"/>
</dbReference>
<keyword evidence="1" id="KW-0805">Transcription regulation</keyword>
<protein>
    <submittedName>
        <fullName evidence="4">TetR/AcrR family transcriptional regulator</fullName>
    </submittedName>
</protein>
<dbReference type="SUPFAM" id="SSF48498">
    <property type="entry name" value="Tetracyclin repressor-like, C-terminal domain"/>
    <property type="match status" value="1"/>
</dbReference>
<dbReference type="InterPro" id="IPR025996">
    <property type="entry name" value="MT1864/Rv1816-like_C"/>
</dbReference>
<reference evidence="4 5" key="1">
    <citation type="submission" date="2023-09" db="EMBL/GenBank/DDBJ databases">
        <title>Thioclava shenzhenensis sp. nov., a multidrug resistant bacteria-antagonizing species isolated from coastal seawater.</title>
        <authorList>
            <person name="Long M."/>
        </authorList>
    </citation>
    <scope>NUCLEOTIDE SEQUENCE [LARGE SCALE GENOMIC DNA]</scope>
    <source>
        <strain evidence="4 5">FTW29</strain>
        <plasmid evidence="4 5">unnamed2</plasmid>
    </source>
</reference>
<evidence type="ECO:0000256" key="2">
    <source>
        <dbReference type="ARBA" id="ARBA00023163"/>
    </source>
</evidence>
<dbReference type="Pfam" id="PF13305">
    <property type="entry name" value="TetR_C_33"/>
    <property type="match status" value="1"/>
</dbReference>
<evidence type="ECO:0000313" key="4">
    <source>
        <dbReference type="EMBL" id="WRY35581.1"/>
    </source>
</evidence>
<dbReference type="InterPro" id="IPR009057">
    <property type="entry name" value="Homeodomain-like_sf"/>
</dbReference>
<keyword evidence="5" id="KW-1185">Reference proteome</keyword>
<dbReference type="RefSeq" id="WP_330629308.1">
    <property type="nucleotide sequence ID" value="NZ_CP135445.1"/>
</dbReference>
<organism evidence="4 5">
    <name type="scientific">Thioclava litoralis</name>
    <dbReference type="NCBI Taxonomy" id="3076557"/>
    <lineage>
        <taxon>Bacteria</taxon>
        <taxon>Pseudomonadati</taxon>
        <taxon>Pseudomonadota</taxon>
        <taxon>Alphaproteobacteria</taxon>
        <taxon>Rhodobacterales</taxon>
        <taxon>Paracoccaceae</taxon>
        <taxon>Thioclava</taxon>
    </lineage>
</organism>
<evidence type="ECO:0000313" key="5">
    <source>
        <dbReference type="Proteomes" id="UP001623290"/>
    </source>
</evidence>
<geneLocation type="plasmid" evidence="4 5">
    <name>unnamed2</name>
</geneLocation>
<dbReference type="SUPFAM" id="SSF46689">
    <property type="entry name" value="Homeodomain-like"/>
    <property type="match status" value="1"/>
</dbReference>
<evidence type="ECO:0000256" key="1">
    <source>
        <dbReference type="ARBA" id="ARBA00023015"/>
    </source>
</evidence>
<sequence>MNKDAKREDLKQRLITAAEDQIREHGLGGLKARAVTAQAGCALGALYNAVEDLDMLVLHVNSKTLARLGQELAQAVRPDMTAKAALLALAHAYVAFATQNERLWIALFEHRLPEGRDIPDWHKQDHEQLIAQINGPLSQLVPGLSGDQLSMRGRTLFAAVQGVVHLSFKGRFVGVPREHLQSEVAALVTALVG</sequence>
<dbReference type="EMBL" id="CP135445">
    <property type="protein sequence ID" value="WRY35581.1"/>
    <property type="molecule type" value="Genomic_DNA"/>
</dbReference>
<proteinExistence type="predicted"/>